<evidence type="ECO:0000256" key="4">
    <source>
        <dbReference type="ARBA" id="ARBA00023163"/>
    </source>
</evidence>
<evidence type="ECO:0000256" key="3">
    <source>
        <dbReference type="ARBA" id="ARBA00023125"/>
    </source>
</evidence>
<protein>
    <submittedName>
        <fullName evidence="7">MerR family transcriptional regulator</fullName>
    </submittedName>
</protein>
<dbReference type="Gene3D" id="1.10.1660.10">
    <property type="match status" value="1"/>
</dbReference>
<evidence type="ECO:0000313" key="8">
    <source>
        <dbReference type="Proteomes" id="UP000241454"/>
    </source>
</evidence>
<keyword evidence="1" id="KW-0678">Repressor</keyword>
<accession>A0A2R4G4A1</accession>
<evidence type="ECO:0000256" key="2">
    <source>
        <dbReference type="ARBA" id="ARBA00023015"/>
    </source>
</evidence>
<dbReference type="InterPro" id="IPR009061">
    <property type="entry name" value="DNA-bd_dom_put_sf"/>
</dbReference>
<keyword evidence="4" id="KW-0804">Transcription</keyword>
<dbReference type="GO" id="GO:0003677">
    <property type="term" value="F:DNA binding"/>
    <property type="evidence" value="ECO:0007669"/>
    <property type="project" value="UniProtKB-KW"/>
</dbReference>
<evidence type="ECO:0000313" key="7">
    <source>
        <dbReference type="EMBL" id="AVT45685.1"/>
    </source>
</evidence>
<dbReference type="SUPFAM" id="SSF46955">
    <property type="entry name" value="Putative DNA-binding domain"/>
    <property type="match status" value="1"/>
</dbReference>
<evidence type="ECO:0000259" key="6">
    <source>
        <dbReference type="PROSITE" id="PS50937"/>
    </source>
</evidence>
<keyword evidence="2" id="KW-0805">Transcription regulation</keyword>
<name>A0A2R4G4A1_BIFAD</name>
<dbReference type="EMBL" id="CP028341">
    <property type="protein sequence ID" value="AVT45685.1"/>
    <property type="molecule type" value="Genomic_DNA"/>
</dbReference>
<sequence length="172" mass="20030">MRLKPDPIRRHPPNVLPRSVRKEPRMAITAVPLHKNMKTYTMKQACKLTGMNYEALKFYCNSGLVPGLKRDQNNRRVFDERCIAWINDLTCLKRCGLGIKEMRHYTQLCLEGESSIPERQEILAEKREHLKTQLEELRKAIAYIDEKQRFYADVTAGRTAYCSNVIDTTQSD</sequence>
<dbReference type="GO" id="GO:0003700">
    <property type="term" value="F:DNA-binding transcription factor activity"/>
    <property type="evidence" value="ECO:0007669"/>
    <property type="project" value="InterPro"/>
</dbReference>
<dbReference type="CDD" id="cd01109">
    <property type="entry name" value="HTH_YyaN"/>
    <property type="match status" value="1"/>
</dbReference>
<feature type="coiled-coil region" evidence="5">
    <location>
        <begin position="120"/>
        <end position="147"/>
    </location>
</feature>
<dbReference type="InterPro" id="IPR000551">
    <property type="entry name" value="MerR-type_HTH_dom"/>
</dbReference>
<proteinExistence type="predicted"/>
<reference evidence="7 8" key="1">
    <citation type="submission" date="2018-03" db="EMBL/GenBank/DDBJ databases">
        <authorList>
            <person name="Keele B.F."/>
        </authorList>
    </citation>
    <scope>NUCLEOTIDE SEQUENCE [LARGE SCALE GENOMIC DNA]</scope>
    <source>
        <strain evidence="7 8">1-11</strain>
    </source>
</reference>
<feature type="domain" description="HTH merR-type" evidence="6">
    <location>
        <begin position="39"/>
        <end position="108"/>
    </location>
</feature>
<evidence type="ECO:0000256" key="1">
    <source>
        <dbReference type="ARBA" id="ARBA00022491"/>
    </source>
</evidence>
<gene>
    <name evidence="7" type="ORF">C8077_07090</name>
</gene>
<dbReference type="AlphaFoldDB" id="A0A2R4G4A1"/>
<dbReference type="PROSITE" id="PS50937">
    <property type="entry name" value="HTH_MERR_2"/>
    <property type="match status" value="1"/>
</dbReference>
<keyword evidence="3" id="KW-0238">DNA-binding</keyword>
<organism evidence="7 8">
    <name type="scientific">Bifidobacterium adolescentis</name>
    <dbReference type="NCBI Taxonomy" id="1680"/>
    <lineage>
        <taxon>Bacteria</taxon>
        <taxon>Bacillati</taxon>
        <taxon>Actinomycetota</taxon>
        <taxon>Actinomycetes</taxon>
        <taxon>Bifidobacteriales</taxon>
        <taxon>Bifidobacteriaceae</taxon>
        <taxon>Bifidobacterium</taxon>
    </lineage>
</organism>
<dbReference type="SMART" id="SM00422">
    <property type="entry name" value="HTH_MERR"/>
    <property type="match status" value="1"/>
</dbReference>
<keyword evidence="5" id="KW-0175">Coiled coil</keyword>
<dbReference type="InterPro" id="IPR047057">
    <property type="entry name" value="MerR_fam"/>
</dbReference>
<dbReference type="PANTHER" id="PTHR30204">
    <property type="entry name" value="REDOX-CYCLING DRUG-SENSING TRANSCRIPTIONAL ACTIVATOR SOXR"/>
    <property type="match status" value="1"/>
</dbReference>
<evidence type="ECO:0000256" key="5">
    <source>
        <dbReference type="SAM" id="Coils"/>
    </source>
</evidence>
<dbReference type="Proteomes" id="UP000241454">
    <property type="component" value="Chromosome"/>
</dbReference>
<dbReference type="PANTHER" id="PTHR30204:SF69">
    <property type="entry name" value="MERR-FAMILY TRANSCRIPTIONAL REGULATOR"/>
    <property type="match status" value="1"/>
</dbReference>
<dbReference type="Pfam" id="PF13411">
    <property type="entry name" value="MerR_1"/>
    <property type="match status" value="1"/>
</dbReference>